<dbReference type="Proteomes" id="UP000182589">
    <property type="component" value="Unassembled WGS sequence"/>
</dbReference>
<dbReference type="InterPro" id="IPR035906">
    <property type="entry name" value="MetI-like_sf"/>
</dbReference>
<comment type="subcellular location">
    <subcellularLocation>
        <location evidence="1 7">Cell membrane</location>
        <topology evidence="1 7">Multi-pass membrane protein</topology>
    </subcellularLocation>
</comment>
<dbReference type="PANTHER" id="PTHR43163:SF6">
    <property type="entry name" value="DIPEPTIDE TRANSPORT SYSTEM PERMEASE PROTEIN DPPB-RELATED"/>
    <property type="match status" value="1"/>
</dbReference>
<dbReference type="PROSITE" id="PS50928">
    <property type="entry name" value="ABC_TM1"/>
    <property type="match status" value="1"/>
</dbReference>
<dbReference type="Gene3D" id="1.10.3720.10">
    <property type="entry name" value="MetI-like"/>
    <property type="match status" value="1"/>
</dbReference>
<feature type="transmembrane region" description="Helical" evidence="7">
    <location>
        <begin position="138"/>
        <end position="162"/>
    </location>
</feature>
<evidence type="ECO:0000256" key="5">
    <source>
        <dbReference type="ARBA" id="ARBA00022989"/>
    </source>
</evidence>
<reference evidence="10" key="2">
    <citation type="submission" date="2016-10" db="EMBL/GenBank/DDBJ databases">
        <authorList>
            <person name="de Groot N.N."/>
        </authorList>
    </citation>
    <scope>NUCLEOTIDE SEQUENCE [LARGE SCALE GENOMIC DNA]</scope>
    <source>
        <strain evidence="10">DSM 12489</strain>
    </source>
</reference>
<dbReference type="GO" id="GO:0055085">
    <property type="term" value="P:transmembrane transport"/>
    <property type="evidence" value="ECO:0007669"/>
    <property type="project" value="InterPro"/>
</dbReference>
<dbReference type="CDD" id="cd06261">
    <property type="entry name" value="TM_PBP2"/>
    <property type="match status" value="1"/>
</dbReference>
<dbReference type="GO" id="GO:0005886">
    <property type="term" value="C:plasma membrane"/>
    <property type="evidence" value="ECO:0007669"/>
    <property type="project" value="UniProtKB-SubCell"/>
</dbReference>
<comment type="similarity">
    <text evidence="7">Belongs to the binding-protein-dependent transport system permease family.</text>
</comment>
<evidence type="ECO:0000256" key="7">
    <source>
        <dbReference type="RuleBase" id="RU363032"/>
    </source>
</evidence>
<dbReference type="Proteomes" id="UP001157137">
    <property type="component" value="Unassembled WGS sequence"/>
</dbReference>
<feature type="transmembrane region" description="Helical" evidence="7">
    <location>
        <begin position="101"/>
        <end position="126"/>
    </location>
</feature>
<dbReference type="STRING" id="89784.SAMN04489725_105198"/>
<organism evidence="10 11">
    <name type="scientific">Alicyclobacillus hesperidum</name>
    <dbReference type="NCBI Taxonomy" id="89784"/>
    <lineage>
        <taxon>Bacteria</taxon>
        <taxon>Bacillati</taxon>
        <taxon>Bacillota</taxon>
        <taxon>Bacilli</taxon>
        <taxon>Bacillales</taxon>
        <taxon>Alicyclobacillaceae</taxon>
        <taxon>Alicyclobacillus</taxon>
    </lineage>
</organism>
<dbReference type="RefSeq" id="WP_040289290.1">
    <property type="nucleotide sequence ID" value="NZ_BSRA01000007.1"/>
</dbReference>
<dbReference type="InterPro" id="IPR000515">
    <property type="entry name" value="MetI-like"/>
</dbReference>
<evidence type="ECO:0000313" key="11">
    <source>
        <dbReference type="Proteomes" id="UP000182589"/>
    </source>
</evidence>
<gene>
    <name evidence="9" type="ORF">Heshes_15570</name>
    <name evidence="10" type="ORF">SAMN04489725_105198</name>
</gene>
<keyword evidence="4 7" id="KW-0812">Transmembrane</keyword>
<evidence type="ECO:0000259" key="8">
    <source>
        <dbReference type="PROSITE" id="PS50928"/>
    </source>
</evidence>
<evidence type="ECO:0000256" key="6">
    <source>
        <dbReference type="ARBA" id="ARBA00023136"/>
    </source>
</evidence>
<dbReference type="InterPro" id="IPR045621">
    <property type="entry name" value="BPD_transp_1_N"/>
</dbReference>
<feature type="transmembrane region" description="Helical" evidence="7">
    <location>
        <begin position="182"/>
        <end position="209"/>
    </location>
</feature>
<feature type="transmembrane region" description="Helical" evidence="7">
    <location>
        <begin position="246"/>
        <end position="272"/>
    </location>
</feature>
<sequence length="329" mass="36091">MRYFLNRLGFLILSLWAAVTLNFILPRLMPGNPAQAMIAKQAGNINPSALKAIEQELGLSNGPLYQQYFQYLGNLLTGHWGSSFQYFPTSVVSIISNSLPWTIILLGVVTIIAVVVGTLVGILIAWRRGGTADNVIPIVTMFGQAIPSFWLGLICIYFFGFIHHWFPMAHGSGDDVTQGYNLPFITSAIYHSILPAFVVFVGSISGWIIGMRNNMMTTLGEDYVVFAEAKGVPTRRLIFSYAARNALLPQLTSIAIALSSIIGGQILIEQVFSYPGIGYGLTNAVSSEDYPLIQGMFLIIAVTALVINFIVDMLYGRLDPRVRRRGATS</sequence>
<accession>A0A1H2TEN0</accession>
<dbReference type="Pfam" id="PF19300">
    <property type="entry name" value="BPD_transp_1_N"/>
    <property type="match status" value="1"/>
</dbReference>
<keyword evidence="3" id="KW-1003">Cell membrane</keyword>
<evidence type="ECO:0000256" key="2">
    <source>
        <dbReference type="ARBA" id="ARBA00022448"/>
    </source>
</evidence>
<keyword evidence="11" id="KW-1185">Reference proteome</keyword>
<feature type="transmembrane region" description="Helical" evidence="7">
    <location>
        <begin position="292"/>
        <end position="315"/>
    </location>
</feature>
<protein>
    <submittedName>
        <fullName evidence="9">Peptide ABC transporter permease</fullName>
    </submittedName>
    <submittedName>
        <fullName evidence="10">Peptide/nickel transport system permease protein</fullName>
    </submittedName>
</protein>
<keyword evidence="5 7" id="KW-1133">Transmembrane helix</keyword>
<evidence type="ECO:0000256" key="4">
    <source>
        <dbReference type="ARBA" id="ARBA00022692"/>
    </source>
</evidence>
<dbReference type="EMBL" id="BSRA01000007">
    <property type="protein sequence ID" value="GLV13873.1"/>
    <property type="molecule type" value="Genomic_DNA"/>
</dbReference>
<evidence type="ECO:0000256" key="1">
    <source>
        <dbReference type="ARBA" id="ARBA00004651"/>
    </source>
</evidence>
<evidence type="ECO:0000313" key="10">
    <source>
        <dbReference type="EMBL" id="SDW42300.1"/>
    </source>
</evidence>
<feature type="domain" description="ABC transmembrane type-1" evidence="8">
    <location>
        <begin position="99"/>
        <end position="311"/>
    </location>
</feature>
<evidence type="ECO:0000313" key="9">
    <source>
        <dbReference type="EMBL" id="GLV13873.1"/>
    </source>
</evidence>
<reference evidence="11" key="1">
    <citation type="submission" date="2016-10" db="EMBL/GenBank/DDBJ databases">
        <authorList>
            <person name="Varghese N."/>
        </authorList>
    </citation>
    <scope>NUCLEOTIDE SEQUENCE [LARGE SCALE GENOMIC DNA]</scope>
    <source>
        <strain evidence="11">DSM 12489</strain>
    </source>
</reference>
<dbReference type="AlphaFoldDB" id="A0A1H2TEN0"/>
<proteinExistence type="inferred from homology"/>
<dbReference type="Pfam" id="PF00528">
    <property type="entry name" value="BPD_transp_1"/>
    <property type="match status" value="1"/>
</dbReference>
<dbReference type="EMBL" id="FNOJ01000005">
    <property type="protein sequence ID" value="SDW42300.1"/>
    <property type="molecule type" value="Genomic_DNA"/>
</dbReference>
<dbReference type="PANTHER" id="PTHR43163">
    <property type="entry name" value="DIPEPTIDE TRANSPORT SYSTEM PERMEASE PROTEIN DPPB-RELATED"/>
    <property type="match status" value="1"/>
</dbReference>
<name>A0A1H2TEN0_9BACL</name>
<dbReference type="SUPFAM" id="SSF161098">
    <property type="entry name" value="MetI-like"/>
    <property type="match status" value="1"/>
</dbReference>
<reference evidence="9" key="3">
    <citation type="submission" date="2023-02" db="EMBL/GenBank/DDBJ databases">
        <title>Proposal of a novel subspecies: Alicyclobacillus hesperidum subspecies aegle.</title>
        <authorList>
            <person name="Goto K."/>
            <person name="Fujii T."/>
            <person name="Yasui K."/>
            <person name="Mochida K."/>
            <person name="Kato-Tanaka Y."/>
            <person name="Morohoshi S."/>
            <person name="An S.Y."/>
            <person name="Kasai H."/>
            <person name="Yokota A."/>
        </authorList>
    </citation>
    <scope>NUCLEOTIDE SEQUENCE</scope>
    <source>
        <strain evidence="9">DSM 12766</strain>
    </source>
</reference>
<keyword evidence="2 7" id="KW-0813">Transport</keyword>
<evidence type="ECO:0000256" key="3">
    <source>
        <dbReference type="ARBA" id="ARBA00022475"/>
    </source>
</evidence>
<keyword evidence="6 7" id="KW-0472">Membrane</keyword>